<feature type="compositionally biased region" description="Gly residues" evidence="1">
    <location>
        <begin position="115"/>
        <end position="126"/>
    </location>
</feature>
<feature type="region of interest" description="Disordered" evidence="1">
    <location>
        <begin position="1"/>
        <end position="131"/>
    </location>
</feature>
<name>A0AAJ7UBY6_PETMA</name>
<dbReference type="RefSeq" id="XP_032832935.1">
    <property type="nucleotide sequence ID" value="XM_032977044.1"/>
</dbReference>
<dbReference type="PANTHER" id="PTHR31328">
    <property type="entry name" value="BIOGENESIS OF LYSOSOME-RELATED ORGANELLES COMPLEX 1 SUBUNIT 6"/>
    <property type="match status" value="1"/>
</dbReference>
<protein>
    <submittedName>
        <fullName evidence="3 4">Biogenesis of lysosome-related organelles complex 1 subunit 6</fullName>
    </submittedName>
</protein>
<sequence>MAEATGIPALDGVRRQNDSGDVTGGGGGGRVGGDDGGEGAVDLTGEGDGCDEATATRAHGDGAGLEDPPGDAGAATADGPGGPDGDGRLAAAAAAAHSQAPESRRHRRGSAGNADAGGTGENGGGEASDAASRAVELLTQGLVSHYLPDLQRAGRSLSELTKTQMVVMDTLDQENGKLRECQAATAFSTLFTEARMYQQKLVAVRRDMLALHEKTTKLKKRALQLQQQKQKEALEREQQKEREMERERHLLARPAKRS</sequence>
<keyword evidence="2" id="KW-1185">Reference proteome</keyword>
<dbReference type="Pfam" id="PF14712">
    <property type="entry name" value="Snapin_Pallidin"/>
    <property type="match status" value="1"/>
</dbReference>
<dbReference type="Proteomes" id="UP001318040">
    <property type="component" value="Chromosome 61"/>
</dbReference>
<evidence type="ECO:0000313" key="2">
    <source>
        <dbReference type="Proteomes" id="UP001318040"/>
    </source>
</evidence>
<proteinExistence type="predicted"/>
<feature type="compositionally biased region" description="Basic and acidic residues" evidence="1">
    <location>
        <begin position="229"/>
        <end position="250"/>
    </location>
</feature>
<evidence type="ECO:0000256" key="1">
    <source>
        <dbReference type="SAM" id="MobiDB-lite"/>
    </source>
</evidence>
<evidence type="ECO:0000313" key="4">
    <source>
        <dbReference type="RefSeq" id="XP_032832935.1"/>
    </source>
</evidence>
<dbReference type="GO" id="GO:0031083">
    <property type="term" value="C:BLOC-1 complex"/>
    <property type="evidence" value="ECO:0007669"/>
    <property type="project" value="TreeGrafter"/>
</dbReference>
<evidence type="ECO:0000313" key="3">
    <source>
        <dbReference type="RefSeq" id="XP_032832934.1"/>
    </source>
</evidence>
<feature type="region of interest" description="Disordered" evidence="1">
    <location>
        <begin position="223"/>
        <end position="258"/>
    </location>
</feature>
<dbReference type="KEGG" id="pmrn:116955755"/>
<dbReference type="RefSeq" id="XP_032832934.1">
    <property type="nucleotide sequence ID" value="XM_032977043.1"/>
</dbReference>
<dbReference type="InterPro" id="IPR028119">
    <property type="entry name" value="Snapin/Pallidin/Snn1"/>
</dbReference>
<dbReference type="PANTHER" id="PTHR31328:SF2">
    <property type="entry name" value="BIOGENESIS OF LYSOSOME-RELATED ORGANELLES COMPLEX 1 SUBUNIT 6"/>
    <property type="match status" value="1"/>
</dbReference>
<dbReference type="GO" id="GO:0030133">
    <property type="term" value="C:transport vesicle"/>
    <property type="evidence" value="ECO:0007669"/>
    <property type="project" value="TreeGrafter"/>
</dbReference>
<organism evidence="2 3">
    <name type="scientific">Petromyzon marinus</name>
    <name type="common">Sea lamprey</name>
    <dbReference type="NCBI Taxonomy" id="7757"/>
    <lineage>
        <taxon>Eukaryota</taxon>
        <taxon>Metazoa</taxon>
        <taxon>Chordata</taxon>
        <taxon>Craniata</taxon>
        <taxon>Vertebrata</taxon>
        <taxon>Cyclostomata</taxon>
        <taxon>Hyperoartia</taxon>
        <taxon>Petromyzontiformes</taxon>
        <taxon>Petromyzontidae</taxon>
        <taxon>Petromyzon</taxon>
    </lineage>
</organism>
<accession>A0AAJ7UBY6</accession>
<dbReference type="AlphaFoldDB" id="A0AAJ7UBY6"/>
<gene>
    <name evidence="3 4" type="primary">BLOC1S6</name>
</gene>
<dbReference type="CTD" id="26258"/>
<feature type="compositionally biased region" description="Gly residues" evidence="1">
    <location>
        <begin position="22"/>
        <end position="31"/>
    </location>
</feature>
<reference evidence="3 4" key="1">
    <citation type="submission" date="2025-04" db="UniProtKB">
        <authorList>
            <consortium name="RefSeq"/>
        </authorList>
    </citation>
    <scope>IDENTIFICATION</scope>
    <source>
        <tissue evidence="3 4">Sperm</tissue>
    </source>
</reference>